<dbReference type="InterPro" id="IPR002740">
    <property type="entry name" value="EVE_domain"/>
</dbReference>
<dbReference type="InterPro" id="IPR047197">
    <property type="entry name" value="THYN1-like_EVE"/>
</dbReference>
<gene>
    <name evidence="2" type="ORF">METZ01_LOCUS348637</name>
</gene>
<feature type="domain" description="EVE" evidence="1">
    <location>
        <begin position="11"/>
        <end position="142"/>
    </location>
</feature>
<protein>
    <recommendedName>
        <fullName evidence="1">EVE domain-containing protein</fullName>
    </recommendedName>
</protein>
<dbReference type="PANTHER" id="PTHR14087:SF8">
    <property type="entry name" value="OS03G0676100 PROTEIN"/>
    <property type="match status" value="1"/>
</dbReference>
<dbReference type="Gene3D" id="3.10.590.10">
    <property type="entry name" value="ph1033 like domains"/>
    <property type="match status" value="1"/>
</dbReference>
<proteinExistence type="predicted"/>
<dbReference type="GO" id="GO:0005634">
    <property type="term" value="C:nucleus"/>
    <property type="evidence" value="ECO:0007669"/>
    <property type="project" value="TreeGrafter"/>
</dbReference>
<accession>A0A382RDJ4</accession>
<dbReference type="AlphaFoldDB" id="A0A382RDJ4"/>
<evidence type="ECO:0000259" key="1">
    <source>
        <dbReference type="Pfam" id="PF01878"/>
    </source>
</evidence>
<organism evidence="2">
    <name type="scientific">marine metagenome</name>
    <dbReference type="NCBI Taxonomy" id="408172"/>
    <lineage>
        <taxon>unclassified sequences</taxon>
        <taxon>metagenomes</taxon>
        <taxon>ecological metagenomes</taxon>
    </lineage>
</organism>
<dbReference type="SUPFAM" id="SSF88697">
    <property type="entry name" value="PUA domain-like"/>
    <property type="match status" value="1"/>
</dbReference>
<reference evidence="2" key="1">
    <citation type="submission" date="2018-05" db="EMBL/GenBank/DDBJ databases">
        <authorList>
            <person name="Lanie J.A."/>
            <person name="Ng W.-L."/>
            <person name="Kazmierczak K.M."/>
            <person name="Andrzejewski T.M."/>
            <person name="Davidsen T.M."/>
            <person name="Wayne K.J."/>
            <person name="Tettelin H."/>
            <person name="Glass J.I."/>
            <person name="Rusch D."/>
            <person name="Podicherti R."/>
            <person name="Tsui H.-C.T."/>
            <person name="Winkler M.E."/>
        </authorList>
    </citation>
    <scope>NUCLEOTIDE SEQUENCE</scope>
</reference>
<dbReference type="EMBL" id="UINC01120963">
    <property type="protein sequence ID" value="SVC95783.1"/>
    <property type="molecule type" value="Genomic_DNA"/>
</dbReference>
<dbReference type="InterPro" id="IPR052181">
    <property type="entry name" value="5hmC_binding"/>
</dbReference>
<evidence type="ECO:0000313" key="2">
    <source>
        <dbReference type="EMBL" id="SVC95783.1"/>
    </source>
</evidence>
<dbReference type="InterPro" id="IPR015947">
    <property type="entry name" value="PUA-like_sf"/>
</dbReference>
<dbReference type="CDD" id="cd21133">
    <property type="entry name" value="EVE"/>
    <property type="match status" value="1"/>
</dbReference>
<name>A0A382RDJ4_9ZZZZ</name>
<dbReference type="Pfam" id="PF01878">
    <property type="entry name" value="EVE"/>
    <property type="match status" value="1"/>
</dbReference>
<sequence>MVIYNENRNMRYWLLKTEPQNWSWTDQLKSKNQIAEWNGVRNYQASKNLKAMKKNDLCFFYHSGKEKRIIGIVRIIKEHFRDKTDKANKFVSVMVRGEDELSKPVTLKKIKNDKFFKELALVKQSRLSVMKINTKYWKKICKIGNMA</sequence>
<dbReference type="PANTHER" id="PTHR14087">
    <property type="entry name" value="THYMOCYTE NUCLEAR PROTEIN 1"/>
    <property type="match status" value="1"/>
</dbReference>